<keyword evidence="1" id="KW-0812">Transmembrane</keyword>
<feature type="transmembrane region" description="Helical" evidence="1">
    <location>
        <begin position="79"/>
        <end position="103"/>
    </location>
</feature>
<keyword evidence="3" id="KW-1185">Reference proteome</keyword>
<dbReference type="Pfam" id="PF08552">
    <property type="entry name" value="Kei1"/>
    <property type="match status" value="1"/>
</dbReference>
<evidence type="ECO:0000313" key="2">
    <source>
        <dbReference type="EMBL" id="CDF90712.1"/>
    </source>
</evidence>
<dbReference type="AlphaFoldDB" id="A0A8J2T9F8"/>
<feature type="transmembrane region" description="Helical" evidence="1">
    <location>
        <begin position="12"/>
        <end position="31"/>
    </location>
</feature>
<reference evidence="3" key="1">
    <citation type="journal article" date="2013" name="Genome Announc.">
        <title>Genome sequence of the food spoilage yeast Zygosaccharomyces bailii CLIB 213(T).</title>
        <authorList>
            <person name="Galeote V."/>
            <person name="Bigey F."/>
            <person name="Devillers H."/>
            <person name="Neuveglise C."/>
            <person name="Dequin S."/>
        </authorList>
    </citation>
    <scope>NUCLEOTIDE SEQUENCE [LARGE SCALE GENOMIC DNA]</scope>
    <source>
        <strain evidence="3">CLIB 213 / ATCC 58445 / CBS 680 / CCRC 21525 / NBRC 1098 / NCYC 1416 / NRRL Y-2227</strain>
    </source>
</reference>
<dbReference type="GO" id="GO:0000139">
    <property type="term" value="C:Golgi membrane"/>
    <property type="evidence" value="ECO:0007669"/>
    <property type="project" value="TreeGrafter"/>
</dbReference>
<protein>
    <submittedName>
        <fullName evidence="2">ZYBA0S08-01200g1_1</fullName>
    </submittedName>
</protein>
<dbReference type="OrthoDB" id="3338076at2759"/>
<feature type="transmembrane region" description="Helical" evidence="1">
    <location>
        <begin position="51"/>
        <end position="72"/>
    </location>
</feature>
<keyword evidence="1" id="KW-1133">Transmembrane helix</keyword>
<dbReference type="InterPro" id="IPR013862">
    <property type="entry name" value="Kei1"/>
</dbReference>
<feature type="transmembrane region" description="Helical" evidence="1">
    <location>
        <begin position="138"/>
        <end position="163"/>
    </location>
</feature>
<dbReference type="EMBL" id="HG316461">
    <property type="protein sequence ID" value="CDF90712.1"/>
    <property type="molecule type" value="Genomic_DNA"/>
</dbReference>
<evidence type="ECO:0000256" key="1">
    <source>
        <dbReference type="SAM" id="Phobius"/>
    </source>
</evidence>
<dbReference type="GO" id="GO:0070916">
    <property type="term" value="C:inositol phosphoceramide synthase complex"/>
    <property type="evidence" value="ECO:0007669"/>
    <property type="project" value="TreeGrafter"/>
</dbReference>
<dbReference type="GO" id="GO:0006673">
    <property type="term" value="P:inositol phosphoceramide metabolic process"/>
    <property type="evidence" value="ECO:0007669"/>
    <property type="project" value="InterPro"/>
</dbReference>
<keyword evidence="1" id="KW-0472">Membrane</keyword>
<accession>A0A8J2T9F8</accession>
<gene>
    <name evidence="2" type="ORF">BN860_01200g</name>
</gene>
<dbReference type="Proteomes" id="UP000019375">
    <property type="component" value="Unassembled WGS sequence"/>
</dbReference>
<organism evidence="2 3">
    <name type="scientific">Zygosaccharomyces bailii (strain CLIB 213 / ATCC 58445 / CBS 680 / BCRC 21525 / NBRC 1098 / NCYC 1416 / NRRL Y-2227)</name>
    <dbReference type="NCBI Taxonomy" id="1333698"/>
    <lineage>
        <taxon>Eukaryota</taxon>
        <taxon>Fungi</taxon>
        <taxon>Dikarya</taxon>
        <taxon>Ascomycota</taxon>
        <taxon>Saccharomycotina</taxon>
        <taxon>Saccharomycetes</taxon>
        <taxon>Saccharomycetales</taxon>
        <taxon>Saccharomycetaceae</taxon>
        <taxon>Zygosaccharomyces</taxon>
    </lineage>
</organism>
<dbReference type="PANTHER" id="PTHR28077">
    <property type="entry name" value="INOSITOL PHOSPHORYLCERAMIDE SYNTHASE REGULATORY SUBUNIT KEI1"/>
    <property type="match status" value="1"/>
</dbReference>
<dbReference type="PANTHER" id="PTHR28077:SF1">
    <property type="entry name" value="INOSITOL PHOSPHORYLCERAMIDE SYNTHASE REGULATORY SUBUNIT KEI1"/>
    <property type="match status" value="1"/>
</dbReference>
<evidence type="ECO:0000313" key="3">
    <source>
        <dbReference type="Proteomes" id="UP000019375"/>
    </source>
</evidence>
<dbReference type="GO" id="GO:0070917">
    <property type="term" value="F:inositol phosphoceramide synthase regulator activity"/>
    <property type="evidence" value="ECO:0007669"/>
    <property type="project" value="InterPro"/>
</dbReference>
<proteinExistence type="predicted"/>
<name>A0A8J2T9F8_ZYGB2</name>
<sequence length="209" mass="24378">MRYTSLHLPKKFLGCLPLYIGVELVLGITILNKCSGVYGILALFTGHPLEFMQWSLYLWSIFTLVIYAQGLFLYRKPNLLAFSQIFVTFTIDTLLTCLFTLWFTREWYTLEDNTSTQKSIAAAAQQEPNQGASQSFEYGMTIFITLISLICRLYFNFLLASFVQELLLHPRYMLDNDDVEQELKTQPAWKRTWIKNQRSCFKFARTLLT</sequence>